<keyword evidence="2" id="KW-0863">Zinc-finger</keyword>
<dbReference type="InterPro" id="IPR055300">
    <property type="entry name" value="CWZF3/5/7"/>
</dbReference>
<evidence type="ECO:0000259" key="5">
    <source>
        <dbReference type="PROSITE" id="PS51050"/>
    </source>
</evidence>
<dbReference type="PROSITE" id="PS51050">
    <property type="entry name" value="ZF_CW"/>
    <property type="match status" value="1"/>
</dbReference>
<evidence type="ECO:0000256" key="3">
    <source>
        <dbReference type="ARBA" id="ARBA00022833"/>
    </source>
</evidence>
<evidence type="ECO:0000256" key="2">
    <source>
        <dbReference type="ARBA" id="ARBA00022771"/>
    </source>
</evidence>
<feature type="compositionally biased region" description="Basic and acidic residues" evidence="4">
    <location>
        <begin position="53"/>
        <end position="63"/>
    </location>
</feature>
<feature type="region of interest" description="Disordered" evidence="4">
    <location>
        <begin position="219"/>
        <end position="238"/>
    </location>
</feature>
<dbReference type="Pfam" id="PF24756">
    <property type="entry name" value="THD_CWZF3-5-7"/>
    <property type="match status" value="1"/>
</dbReference>
<dbReference type="OrthoDB" id="757982at2759"/>
<feature type="compositionally biased region" description="Basic residues" evidence="4">
    <location>
        <begin position="65"/>
        <end position="75"/>
    </location>
</feature>
<dbReference type="Gene3D" id="3.30.40.100">
    <property type="match status" value="1"/>
</dbReference>
<dbReference type="AlphaFoldDB" id="A0A9D4UI37"/>
<comment type="caution">
    <text evidence="6">The sequence shown here is derived from an EMBL/GenBank/DDBJ whole genome shotgun (WGS) entry which is preliminary data.</text>
</comment>
<feature type="region of interest" description="Disordered" evidence="4">
    <location>
        <begin position="678"/>
        <end position="699"/>
    </location>
</feature>
<dbReference type="PANTHER" id="PTHR46524">
    <property type="entry name" value="CW-TYPE ZINC FINGER"/>
    <property type="match status" value="1"/>
</dbReference>
<dbReference type="Proteomes" id="UP000886520">
    <property type="component" value="Chromosome 16"/>
</dbReference>
<evidence type="ECO:0000256" key="4">
    <source>
        <dbReference type="SAM" id="MobiDB-lite"/>
    </source>
</evidence>
<gene>
    <name evidence="6" type="ORF">GOP47_0016595</name>
</gene>
<dbReference type="Pfam" id="PF07496">
    <property type="entry name" value="zf-CW"/>
    <property type="match status" value="1"/>
</dbReference>
<dbReference type="GO" id="GO:0008270">
    <property type="term" value="F:zinc ion binding"/>
    <property type="evidence" value="ECO:0007669"/>
    <property type="project" value="UniProtKB-KW"/>
</dbReference>
<dbReference type="InterPro" id="IPR056406">
    <property type="entry name" value="THD_CWZF3/5/7"/>
</dbReference>
<evidence type="ECO:0000313" key="6">
    <source>
        <dbReference type="EMBL" id="KAI5068250.1"/>
    </source>
</evidence>
<keyword evidence="3" id="KW-0862">Zinc</keyword>
<protein>
    <recommendedName>
        <fullName evidence="5">CW-type domain-containing protein</fullName>
    </recommendedName>
</protein>
<dbReference type="InterPro" id="IPR011124">
    <property type="entry name" value="Znf_CW"/>
</dbReference>
<feature type="compositionally biased region" description="Basic and acidic residues" evidence="4">
    <location>
        <begin position="219"/>
        <end position="228"/>
    </location>
</feature>
<dbReference type="EMBL" id="JABFUD020000016">
    <property type="protein sequence ID" value="KAI5068250.1"/>
    <property type="molecule type" value="Genomic_DNA"/>
</dbReference>
<proteinExistence type="predicted"/>
<keyword evidence="1" id="KW-0479">Metal-binding</keyword>
<feature type="region of interest" description="Disordered" evidence="4">
    <location>
        <begin position="42"/>
        <end position="81"/>
    </location>
</feature>
<reference evidence="6" key="1">
    <citation type="submission" date="2021-01" db="EMBL/GenBank/DDBJ databases">
        <title>Adiantum capillus-veneris genome.</title>
        <authorList>
            <person name="Fang Y."/>
            <person name="Liao Q."/>
        </authorList>
    </citation>
    <scope>NUCLEOTIDE SEQUENCE</scope>
    <source>
        <strain evidence="6">H3</strain>
        <tissue evidence="6">Leaf</tissue>
    </source>
</reference>
<keyword evidence="7" id="KW-1185">Reference proteome</keyword>
<feature type="domain" description="CW-type" evidence="5">
    <location>
        <begin position="137"/>
        <end position="190"/>
    </location>
</feature>
<evidence type="ECO:0000256" key="1">
    <source>
        <dbReference type="ARBA" id="ARBA00022723"/>
    </source>
</evidence>
<name>A0A9D4UI37_ADICA</name>
<sequence length="699" mass="78147">MKFNASVDKLMKRMTADHLAGDILLSPLRELVCEPVKERKSGNSEVALVVPRSRKEAQHDSKRSTSIKKHKKASAKHADNESLVTHRMAFKGEMKLVQEDAMVTSDMRSSPSHPETSLCPPTCNGLMKPATKMPIIRVIQQEWVCCDSCEKWRLLPPGVGSAQLPEQWTCKMLYWLPGLNQCKVSEEITTNLVEPHYDANVEQSRLPILRLSQHCGRSQDIKRSRTEPSNKIGFDPGLKENESLTASIQATSPAKLKKPLIRAKKVVTDDGHWSDTEMRETNLIEIEVIKLEDEEEAKCLRGNDGLVYDHSSLGFTSSEATKLKQQTRQVSGPIDDKALYMYMKAAIRFLQAAALLESGGAKSGNEELLVNIYVEAASLSQLCADMYETNAELATAILAHKCISCANLNLIQLIGSFVLSDADKLHSLQQRDTSGGNIVIPPESCATYEHVMDYVDLTNSAMDSIKKSNSLLMTIRETFTLSANILVLLENVLNFDVQNVGELMELVCEAMRLLNVKSLAESEQSSVVVFRQYSMYFLQLALLILMSNKENSYQLKGLLDPSHWNSVYLLISPIQQCRLHSYELAMPKFVGSRSLALDAQCQATALDHAVTKVAFLTTLELSWGFDSCRRYSLPCLGGIRILILDTRPQDKTCDFRMSLQLLTSQNLGFIEVTERTPPEQLPPLISSFSSTKSHRELER</sequence>
<accession>A0A9D4UI37</accession>
<organism evidence="6 7">
    <name type="scientific">Adiantum capillus-veneris</name>
    <name type="common">Maidenhair fern</name>
    <dbReference type="NCBI Taxonomy" id="13818"/>
    <lineage>
        <taxon>Eukaryota</taxon>
        <taxon>Viridiplantae</taxon>
        <taxon>Streptophyta</taxon>
        <taxon>Embryophyta</taxon>
        <taxon>Tracheophyta</taxon>
        <taxon>Polypodiopsida</taxon>
        <taxon>Polypodiidae</taxon>
        <taxon>Polypodiales</taxon>
        <taxon>Pteridineae</taxon>
        <taxon>Pteridaceae</taxon>
        <taxon>Vittarioideae</taxon>
        <taxon>Adiantum</taxon>
    </lineage>
</organism>
<evidence type="ECO:0000313" key="7">
    <source>
        <dbReference type="Proteomes" id="UP000886520"/>
    </source>
</evidence>
<dbReference type="PANTHER" id="PTHR46524:SF7">
    <property type="entry name" value="CW-TYPE ZINC FINGER"/>
    <property type="match status" value="1"/>
</dbReference>